<organism evidence="1 2">
    <name type="scientific">Violaceomyces palustris</name>
    <dbReference type="NCBI Taxonomy" id="1673888"/>
    <lineage>
        <taxon>Eukaryota</taxon>
        <taxon>Fungi</taxon>
        <taxon>Dikarya</taxon>
        <taxon>Basidiomycota</taxon>
        <taxon>Ustilaginomycotina</taxon>
        <taxon>Ustilaginomycetes</taxon>
        <taxon>Violaceomycetales</taxon>
        <taxon>Violaceomycetaceae</taxon>
        <taxon>Violaceomyces</taxon>
    </lineage>
</organism>
<accession>A0ACD0P832</accession>
<gene>
    <name evidence="1" type="ORF">IE53DRAFT_359424</name>
</gene>
<name>A0ACD0P832_9BASI</name>
<evidence type="ECO:0000313" key="1">
    <source>
        <dbReference type="EMBL" id="PWN54157.1"/>
    </source>
</evidence>
<protein>
    <submittedName>
        <fullName evidence="1">Uncharacterized protein</fullName>
    </submittedName>
</protein>
<proteinExistence type="predicted"/>
<keyword evidence="2" id="KW-1185">Reference proteome</keyword>
<sequence length="333" mass="35141">MHFSGSAALALVLGTSLASAQQASTSSNSTTNSLIPSDASPQCQSFMVALNADDNLKSCTTPLLDATSYYISTTNSSASSTNKDSLEATLKESLAKLCGSNTCDSNLIRTNLTNYWDACSAEIQANIPQVRDVYDTLYMINPFKDSICTQDNDGNYCVMTIAHSSSSSQTTSTTTKRSVSEADVLDPRSSLDEGEGYVDDSFLLPRQATNLESTADSVQANSTQGKNPAFLFLSPESDQSVLCSQCAKKILASYISFETSIPYAIGLQNSDVLAIQSSIYKQAKKLCGDTWGVDVNALANTSNFTTIGAASTSNQITKAGIAVSGLVVAALLV</sequence>
<reference evidence="1 2" key="1">
    <citation type="journal article" date="2018" name="Mol. Biol. Evol.">
        <title>Broad Genomic Sampling Reveals a Smut Pathogenic Ancestry of the Fungal Clade Ustilaginomycotina.</title>
        <authorList>
            <person name="Kijpornyongpan T."/>
            <person name="Mondo S.J."/>
            <person name="Barry K."/>
            <person name="Sandor L."/>
            <person name="Lee J."/>
            <person name="Lipzen A."/>
            <person name="Pangilinan J."/>
            <person name="LaButti K."/>
            <person name="Hainaut M."/>
            <person name="Henrissat B."/>
            <person name="Grigoriev I.V."/>
            <person name="Spatafora J.W."/>
            <person name="Aime M.C."/>
        </authorList>
    </citation>
    <scope>NUCLEOTIDE SEQUENCE [LARGE SCALE GENOMIC DNA]</scope>
    <source>
        <strain evidence="1 2">SA 807</strain>
    </source>
</reference>
<dbReference type="Proteomes" id="UP000245626">
    <property type="component" value="Unassembled WGS sequence"/>
</dbReference>
<dbReference type="EMBL" id="KZ819694">
    <property type="protein sequence ID" value="PWN54157.1"/>
    <property type="molecule type" value="Genomic_DNA"/>
</dbReference>
<evidence type="ECO:0000313" key="2">
    <source>
        <dbReference type="Proteomes" id="UP000245626"/>
    </source>
</evidence>